<organism evidence="7 8">
    <name type="scientific">Leisingera daeponensis</name>
    <dbReference type="NCBI Taxonomy" id="405746"/>
    <lineage>
        <taxon>Bacteria</taxon>
        <taxon>Pseudomonadati</taxon>
        <taxon>Pseudomonadota</taxon>
        <taxon>Alphaproteobacteria</taxon>
        <taxon>Rhodobacterales</taxon>
        <taxon>Roseobacteraceae</taxon>
        <taxon>Leisingera</taxon>
    </lineage>
</organism>
<keyword evidence="4 5" id="KW-0472">Membrane</keyword>
<dbReference type="InterPro" id="IPR032808">
    <property type="entry name" value="DoxX"/>
</dbReference>
<evidence type="ECO:0000313" key="8">
    <source>
        <dbReference type="Proteomes" id="UP000766629"/>
    </source>
</evidence>
<keyword evidence="8" id="KW-1185">Reference proteome</keyword>
<evidence type="ECO:0000313" key="7">
    <source>
        <dbReference type="EMBL" id="MBY6138788.1"/>
    </source>
</evidence>
<accession>A0ABS7NC73</accession>
<keyword evidence="2 5" id="KW-0812">Transmembrane</keyword>
<proteinExistence type="predicted"/>
<evidence type="ECO:0000256" key="4">
    <source>
        <dbReference type="ARBA" id="ARBA00023136"/>
    </source>
</evidence>
<reference evidence="7 8" key="1">
    <citation type="submission" date="2021-06" db="EMBL/GenBank/DDBJ databases">
        <title>50 bacteria genomes isolated from Dapeng, Shenzhen, China.</title>
        <authorList>
            <person name="Zheng W."/>
            <person name="Yu S."/>
            <person name="Huang Y."/>
        </authorList>
    </citation>
    <scope>NUCLEOTIDE SEQUENCE [LARGE SCALE GENOMIC DNA]</scope>
    <source>
        <strain evidence="7 8">DP1N14-2</strain>
    </source>
</reference>
<feature type="transmembrane region" description="Helical" evidence="5">
    <location>
        <begin position="155"/>
        <end position="178"/>
    </location>
</feature>
<dbReference type="Proteomes" id="UP000766629">
    <property type="component" value="Unassembled WGS sequence"/>
</dbReference>
<dbReference type="InterPro" id="IPR004172">
    <property type="entry name" value="L27_dom"/>
</dbReference>
<dbReference type="Pfam" id="PF07681">
    <property type="entry name" value="DoxX"/>
    <property type="match status" value="1"/>
</dbReference>
<feature type="transmembrane region" description="Helical" evidence="5">
    <location>
        <begin position="21"/>
        <end position="40"/>
    </location>
</feature>
<evidence type="ECO:0000259" key="6">
    <source>
        <dbReference type="PROSITE" id="PS51022"/>
    </source>
</evidence>
<evidence type="ECO:0000256" key="5">
    <source>
        <dbReference type="SAM" id="Phobius"/>
    </source>
</evidence>
<dbReference type="EMBL" id="JAHVJA010000002">
    <property type="protein sequence ID" value="MBY6138788.1"/>
    <property type="molecule type" value="Genomic_DNA"/>
</dbReference>
<gene>
    <name evidence="7" type="ORF">KUV26_05000</name>
</gene>
<dbReference type="RefSeq" id="WP_222507564.1">
    <property type="nucleotide sequence ID" value="NZ_JAHVJA010000002.1"/>
</dbReference>
<feature type="domain" description="L27" evidence="6">
    <location>
        <begin position="1"/>
        <end position="19"/>
    </location>
</feature>
<evidence type="ECO:0000256" key="1">
    <source>
        <dbReference type="ARBA" id="ARBA00004141"/>
    </source>
</evidence>
<comment type="caution">
    <text evidence="7">The sequence shown here is derived from an EMBL/GenBank/DDBJ whole genome shotgun (WGS) entry which is preliminary data.</text>
</comment>
<protein>
    <submittedName>
        <fullName evidence="7">DoxX family protein</fullName>
    </submittedName>
</protein>
<feature type="transmembrane region" description="Helical" evidence="5">
    <location>
        <begin position="96"/>
        <end position="121"/>
    </location>
</feature>
<evidence type="ECO:0000256" key="2">
    <source>
        <dbReference type="ARBA" id="ARBA00022692"/>
    </source>
</evidence>
<dbReference type="PROSITE" id="PS51022">
    <property type="entry name" value="L27"/>
    <property type="match status" value="1"/>
</dbReference>
<sequence>MHALVSLHDAVFHQVERAGNWLLPLAARFVFASTLLLYFWNSGLTKLGGGFTGLFSPSIGAYSQIFPKQLEAAGYDVSQFGLFHKLVVLAGTYAEFILPLMIVIGLLTRLAALGMIGFVIVQSLTDIYGHGATDDKTLGALFDRFPDAVILDQRLFWVFLLAVLVVKGAGALSVDALLRHRIEPAMA</sequence>
<keyword evidence="3 5" id="KW-1133">Transmembrane helix</keyword>
<name>A0ABS7NC73_9RHOB</name>
<comment type="subcellular location">
    <subcellularLocation>
        <location evidence="1">Membrane</location>
        <topology evidence="1">Multi-pass membrane protein</topology>
    </subcellularLocation>
</comment>
<evidence type="ECO:0000256" key="3">
    <source>
        <dbReference type="ARBA" id="ARBA00022989"/>
    </source>
</evidence>